<dbReference type="InterPro" id="IPR012910">
    <property type="entry name" value="Plug_dom"/>
</dbReference>
<dbReference type="Gene3D" id="2.170.130.10">
    <property type="entry name" value="TonB-dependent receptor, plug domain"/>
    <property type="match status" value="1"/>
</dbReference>
<dbReference type="InterPro" id="IPR039426">
    <property type="entry name" value="TonB-dep_rcpt-like"/>
</dbReference>
<dbReference type="RefSeq" id="WP_336436854.1">
    <property type="nucleotide sequence ID" value="NZ_JBAWKS010000002.1"/>
</dbReference>
<evidence type="ECO:0000256" key="5">
    <source>
        <dbReference type="ARBA" id="ARBA00022692"/>
    </source>
</evidence>
<organism evidence="17 18">
    <name type="scientific">Pseudoalteromonas spongiae</name>
    <dbReference type="NCBI Taxonomy" id="298657"/>
    <lineage>
        <taxon>Bacteria</taxon>
        <taxon>Pseudomonadati</taxon>
        <taxon>Pseudomonadota</taxon>
        <taxon>Gammaproteobacteria</taxon>
        <taxon>Alteromonadales</taxon>
        <taxon>Pseudoalteromonadaceae</taxon>
        <taxon>Pseudoalteromonas</taxon>
    </lineage>
</organism>
<feature type="signal peptide" evidence="14">
    <location>
        <begin position="1"/>
        <end position="29"/>
    </location>
</feature>
<dbReference type="NCBIfam" id="TIGR01786">
    <property type="entry name" value="TonB-hemlactrns"/>
    <property type="match status" value="1"/>
</dbReference>
<comment type="caution">
    <text evidence="17">The sequence shown here is derived from an EMBL/GenBank/DDBJ whole genome shotgun (WGS) entry which is preliminary data.</text>
</comment>
<evidence type="ECO:0000313" key="17">
    <source>
        <dbReference type="EMBL" id="MEI4551973.1"/>
    </source>
</evidence>
<dbReference type="InterPro" id="IPR036942">
    <property type="entry name" value="Beta-barrel_TonB_sf"/>
</dbReference>
<keyword evidence="8 11" id="KW-0472">Membrane</keyword>
<evidence type="ECO:0000256" key="7">
    <source>
        <dbReference type="ARBA" id="ARBA00023077"/>
    </source>
</evidence>
<evidence type="ECO:0000256" key="14">
    <source>
        <dbReference type="SAM" id="SignalP"/>
    </source>
</evidence>
<dbReference type="Gene3D" id="2.40.170.20">
    <property type="entry name" value="TonB-dependent receptor, beta-barrel domain"/>
    <property type="match status" value="1"/>
</dbReference>
<feature type="domain" description="TonB-dependent receptor-like beta-barrel" evidence="15">
    <location>
        <begin position="267"/>
        <end position="740"/>
    </location>
</feature>
<feature type="compositionally biased region" description="Polar residues" evidence="13">
    <location>
        <begin position="218"/>
        <end position="229"/>
    </location>
</feature>
<keyword evidence="9 17" id="KW-0675">Receptor</keyword>
<accession>A0ABU8EYH6</accession>
<comment type="similarity">
    <text evidence="2">Belongs to the TonB-dependent receptor family. Hemoglobin/haptoglobin binding protein subfamily.</text>
</comment>
<dbReference type="InterPro" id="IPR037066">
    <property type="entry name" value="Plug_dom_sf"/>
</dbReference>
<evidence type="ECO:0000256" key="10">
    <source>
        <dbReference type="ARBA" id="ARBA00023237"/>
    </source>
</evidence>
<evidence type="ECO:0000256" key="9">
    <source>
        <dbReference type="ARBA" id="ARBA00023170"/>
    </source>
</evidence>
<evidence type="ECO:0000256" key="8">
    <source>
        <dbReference type="ARBA" id="ARBA00023136"/>
    </source>
</evidence>
<keyword evidence="18" id="KW-1185">Reference proteome</keyword>
<protein>
    <submittedName>
        <fullName evidence="17">TonB-dependent hemoglobin/transferrin/lactoferrin family receptor</fullName>
    </submittedName>
</protein>
<keyword evidence="7 12" id="KW-0798">TonB box</keyword>
<evidence type="ECO:0000259" key="16">
    <source>
        <dbReference type="Pfam" id="PF07715"/>
    </source>
</evidence>
<evidence type="ECO:0000256" key="1">
    <source>
        <dbReference type="ARBA" id="ARBA00004571"/>
    </source>
</evidence>
<evidence type="ECO:0000256" key="13">
    <source>
        <dbReference type="SAM" id="MobiDB-lite"/>
    </source>
</evidence>
<sequence>MRFTLSKLSTAISFASVVSIAGVSPYALANTQVTTLEKTKLSANKRVESKSQTELDSVSVSSNLMQDINDVADYIPGVDVASMGRFGNNGFNIRGMEGDRIAITVDGLTQGETLDPPSFAPYEYFRASRNSTEIEHMKAIQIVKGANSVTSGSGSLGGAVMFTTMSASDLLDGNENQTRGYFKFGYDERDEQAQGTIAVANKFGGLETLLMYTKRQGSESSNHSGNPDTTGALREKPDPLDFNSDALLFKTQYQFNDVHELGLVVENDDNLSQVENLSRVSSSIQRRFSDDEQNRARYGVFYYLTLDTVAFDELDVRFDYQDIFTSGVTNMHYAACLEYSPSYQCLALGEAYLRQEQRELTQQTSTLAFDFSKLLVTGQMRHDIVYGTSFETRELENNMWDHRYNGLTTDSGYQQLRRPLADGTTHYPIKDANFIPQTDVAIWNAYLRDNVTVTDALTLAAGLRYDDYSYQPEFDQYFTNDQGLVKDVDMNAFTWQLSANYEITPNHSVIVDLGTGFRAPSVEQVYYGSRGATVDDWQLVPNYDLKPESAFNMELGYQWQNDNGRVRVSVFDSEYTDFIDNVTYTRDLATPRTKRVYDPSCGCYKQMEVTTDDYQRPENIGEASVQGVELDALYRFNNGLELRAAYTHSEGEYDNGDPMLTVSPDSAVVSVGYDSKSLWRVMAQVRHQAEKKASDAYTTNAQGAQVQATDFLSDTSTVVDLIANFDITDNMVINIAARNLFDEEYYNWQRIRFVSEGSGGFRGGVANDGIKRYSEPGRSVSANINVRF</sequence>
<dbReference type="CDD" id="cd01347">
    <property type="entry name" value="ligand_gated_channel"/>
    <property type="match status" value="1"/>
</dbReference>
<dbReference type="Pfam" id="PF07715">
    <property type="entry name" value="Plug"/>
    <property type="match status" value="1"/>
</dbReference>
<comment type="subcellular location">
    <subcellularLocation>
        <location evidence="1 11">Cell outer membrane</location>
        <topology evidence="1 11">Multi-pass membrane protein</topology>
    </subcellularLocation>
</comment>
<evidence type="ECO:0000256" key="4">
    <source>
        <dbReference type="ARBA" id="ARBA00022452"/>
    </source>
</evidence>
<gene>
    <name evidence="17" type="ORF">WAE96_20015</name>
</gene>
<dbReference type="Pfam" id="PF00593">
    <property type="entry name" value="TonB_dep_Rec_b-barrel"/>
    <property type="match status" value="1"/>
</dbReference>
<evidence type="ECO:0000259" key="15">
    <source>
        <dbReference type="Pfam" id="PF00593"/>
    </source>
</evidence>
<evidence type="ECO:0000256" key="6">
    <source>
        <dbReference type="ARBA" id="ARBA00022729"/>
    </source>
</evidence>
<dbReference type="InterPro" id="IPR010949">
    <property type="entry name" value="TonB_Hb/transfer/lactofer_rcpt"/>
</dbReference>
<dbReference type="InterPro" id="IPR000531">
    <property type="entry name" value="Beta-barrel_TonB"/>
</dbReference>
<dbReference type="SUPFAM" id="SSF56935">
    <property type="entry name" value="Porins"/>
    <property type="match status" value="1"/>
</dbReference>
<dbReference type="Proteomes" id="UP001382455">
    <property type="component" value="Unassembled WGS sequence"/>
</dbReference>
<reference evidence="17 18" key="1">
    <citation type="submission" date="2023-12" db="EMBL/GenBank/DDBJ databases">
        <title>Friends and Foes: Symbiotic and Algicidal bacterial influence on Karenia brevis blooms.</title>
        <authorList>
            <person name="Fei C."/>
            <person name="Mohamed A.R."/>
            <person name="Booker A."/>
            <person name="Arshad M."/>
            <person name="Klass S."/>
            <person name="Ahn S."/>
            <person name="Gilbert P.M."/>
            <person name="Heil C.A."/>
            <person name="Martinez J.M."/>
            <person name="Amin S.A."/>
        </authorList>
    </citation>
    <scope>NUCLEOTIDE SEQUENCE [LARGE SCALE GENOMIC DNA]</scope>
    <source>
        <strain evidence="17 18">CE15</strain>
    </source>
</reference>
<keyword evidence="5 11" id="KW-0812">Transmembrane</keyword>
<evidence type="ECO:0000256" key="2">
    <source>
        <dbReference type="ARBA" id="ARBA00008143"/>
    </source>
</evidence>
<dbReference type="PROSITE" id="PS52016">
    <property type="entry name" value="TONB_DEPENDENT_REC_3"/>
    <property type="match status" value="1"/>
</dbReference>
<dbReference type="EMBL" id="JBAWKS010000002">
    <property type="protein sequence ID" value="MEI4551973.1"/>
    <property type="molecule type" value="Genomic_DNA"/>
</dbReference>
<evidence type="ECO:0000256" key="12">
    <source>
        <dbReference type="RuleBase" id="RU003357"/>
    </source>
</evidence>
<dbReference type="PANTHER" id="PTHR30069">
    <property type="entry name" value="TONB-DEPENDENT OUTER MEMBRANE RECEPTOR"/>
    <property type="match status" value="1"/>
</dbReference>
<feature type="chain" id="PRO_5047102972" evidence="14">
    <location>
        <begin position="30"/>
        <end position="788"/>
    </location>
</feature>
<proteinExistence type="inferred from homology"/>
<feature type="region of interest" description="Disordered" evidence="13">
    <location>
        <begin position="215"/>
        <end position="237"/>
    </location>
</feature>
<evidence type="ECO:0000313" key="18">
    <source>
        <dbReference type="Proteomes" id="UP001382455"/>
    </source>
</evidence>
<keyword evidence="4 11" id="KW-1134">Transmembrane beta strand</keyword>
<evidence type="ECO:0000256" key="11">
    <source>
        <dbReference type="PROSITE-ProRule" id="PRU01360"/>
    </source>
</evidence>
<evidence type="ECO:0000256" key="3">
    <source>
        <dbReference type="ARBA" id="ARBA00022448"/>
    </source>
</evidence>
<name>A0ABU8EYH6_9GAMM</name>
<feature type="domain" description="TonB-dependent receptor plug" evidence="16">
    <location>
        <begin position="64"/>
        <end position="159"/>
    </location>
</feature>
<keyword evidence="6 14" id="KW-0732">Signal</keyword>
<keyword evidence="10 11" id="KW-0998">Cell outer membrane</keyword>
<keyword evidence="3 11" id="KW-0813">Transport</keyword>
<dbReference type="PANTHER" id="PTHR30069:SF29">
    <property type="entry name" value="HEMOGLOBIN AND HEMOGLOBIN-HAPTOGLOBIN-BINDING PROTEIN 1-RELATED"/>
    <property type="match status" value="1"/>
</dbReference>